<dbReference type="InterPro" id="IPR002347">
    <property type="entry name" value="SDR_fam"/>
</dbReference>
<dbReference type="PRINTS" id="PR00081">
    <property type="entry name" value="GDHRDH"/>
</dbReference>
<sequence length="262" mass="27923">MESLKNKVVVITGASSGIGAGTAVYLAKQGCRLVLNGRNEKNLKATVQACVDIGLSPEQVRMVIGSVEKTADCERLINDAVQAFGQIDVLVNNAAIEIVGTTDTLPVDEFDRLLNVNLRSVFQLTKFALPHLEKTKGNIINISSVASTHAIKGTLVYGASKAAVDHLSRNMALEMGPKGVRVNCVNPGVIMTEFQRRAGMPQATYDKWLESVAAVYPLRRVGNAEDVAKVVAFLASDLASFTTGETILVDGGHHLGAPVAPW</sequence>
<dbReference type="InterPro" id="IPR036291">
    <property type="entry name" value="NAD(P)-bd_dom_sf"/>
</dbReference>
<dbReference type="FunFam" id="3.40.50.720:FF:000084">
    <property type="entry name" value="Short-chain dehydrogenase reductase"/>
    <property type="match status" value="1"/>
</dbReference>
<gene>
    <name evidence="4" type="primary">LOC113215429</name>
</gene>
<dbReference type="RefSeq" id="XP_026290844.1">
    <property type="nucleotide sequence ID" value="XM_026435059.2"/>
</dbReference>
<dbReference type="GO" id="GO:0006629">
    <property type="term" value="P:lipid metabolic process"/>
    <property type="evidence" value="ECO:0007669"/>
    <property type="project" value="UniProtKB-ARBA"/>
</dbReference>
<proteinExistence type="predicted"/>
<dbReference type="OrthoDB" id="47007at2759"/>
<dbReference type="PRINTS" id="PR00080">
    <property type="entry name" value="SDRFAMILY"/>
</dbReference>
<evidence type="ECO:0000313" key="4">
    <source>
        <dbReference type="RefSeq" id="XP_026290844.1"/>
    </source>
</evidence>
<dbReference type="AlphaFoldDB" id="A0A6J1TBB3"/>
<feature type="domain" description="Ketoreductase" evidence="2">
    <location>
        <begin position="7"/>
        <end position="193"/>
    </location>
</feature>
<reference evidence="4" key="1">
    <citation type="submission" date="2025-08" db="UniProtKB">
        <authorList>
            <consortium name="RefSeq"/>
        </authorList>
    </citation>
    <scope>IDENTIFICATION</scope>
    <source>
        <tissue evidence="4">Whole organism</tissue>
    </source>
</reference>
<organism evidence="3 4">
    <name type="scientific">Frankliniella occidentalis</name>
    <name type="common">Western flower thrips</name>
    <name type="synonym">Euthrips occidentalis</name>
    <dbReference type="NCBI Taxonomy" id="133901"/>
    <lineage>
        <taxon>Eukaryota</taxon>
        <taxon>Metazoa</taxon>
        <taxon>Ecdysozoa</taxon>
        <taxon>Arthropoda</taxon>
        <taxon>Hexapoda</taxon>
        <taxon>Insecta</taxon>
        <taxon>Pterygota</taxon>
        <taxon>Neoptera</taxon>
        <taxon>Paraneoptera</taxon>
        <taxon>Thysanoptera</taxon>
        <taxon>Terebrantia</taxon>
        <taxon>Thripoidea</taxon>
        <taxon>Thripidae</taxon>
        <taxon>Frankliniella</taxon>
    </lineage>
</organism>
<evidence type="ECO:0000256" key="1">
    <source>
        <dbReference type="ARBA" id="ARBA00023002"/>
    </source>
</evidence>
<evidence type="ECO:0000313" key="3">
    <source>
        <dbReference type="Proteomes" id="UP000504606"/>
    </source>
</evidence>
<dbReference type="GeneID" id="113215429"/>
<dbReference type="PANTHER" id="PTHR43975:SF2">
    <property type="entry name" value="EG:BACR7A4.14 PROTEIN-RELATED"/>
    <property type="match status" value="1"/>
</dbReference>
<dbReference type="PROSITE" id="PS00061">
    <property type="entry name" value="ADH_SHORT"/>
    <property type="match status" value="1"/>
</dbReference>
<dbReference type="SUPFAM" id="SSF51735">
    <property type="entry name" value="NAD(P)-binding Rossmann-fold domains"/>
    <property type="match status" value="1"/>
</dbReference>
<keyword evidence="3" id="KW-1185">Reference proteome</keyword>
<keyword evidence="1" id="KW-0560">Oxidoreductase</keyword>
<dbReference type="SMART" id="SM00822">
    <property type="entry name" value="PKS_KR"/>
    <property type="match status" value="1"/>
</dbReference>
<dbReference type="Proteomes" id="UP000504606">
    <property type="component" value="Unplaced"/>
</dbReference>
<evidence type="ECO:0000259" key="2">
    <source>
        <dbReference type="SMART" id="SM00822"/>
    </source>
</evidence>
<dbReference type="KEGG" id="foc:113215429"/>
<dbReference type="Pfam" id="PF13561">
    <property type="entry name" value="adh_short_C2"/>
    <property type="match status" value="1"/>
</dbReference>
<accession>A0A6J1TBB3</accession>
<dbReference type="GO" id="GO:0016491">
    <property type="term" value="F:oxidoreductase activity"/>
    <property type="evidence" value="ECO:0007669"/>
    <property type="project" value="UniProtKB-KW"/>
</dbReference>
<dbReference type="Gene3D" id="3.40.50.720">
    <property type="entry name" value="NAD(P)-binding Rossmann-like Domain"/>
    <property type="match status" value="1"/>
</dbReference>
<dbReference type="PANTHER" id="PTHR43975">
    <property type="entry name" value="ZGC:101858"/>
    <property type="match status" value="1"/>
</dbReference>
<name>A0A6J1TBB3_FRAOC</name>
<protein>
    <submittedName>
        <fullName evidence="4">Uncharacterized oxidoreductase MexAM1_META1p0182-like</fullName>
    </submittedName>
</protein>
<dbReference type="InterPro" id="IPR057326">
    <property type="entry name" value="KR_dom"/>
</dbReference>
<dbReference type="NCBIfam" id="NF005559">
    <property type="entry name" value="PRK07231.1"/>
    <property type="match status" value="1"/>
</dbReference>
<dbReference type="InterPro" id="IPR020904">
    <property type="entry name" value="Sc_DH/Rdtase_CS"/>
</dbReference>